<gene>
    <name evidence="1" type="ORF">LCGC14_3154500</name>
</gene>
<sequence>VITGNILISAISQGRASSNPLRWQTRHKAILKLPKGVEFEPSLDEKGLLKQIQLDLGQVISAQKRPLYPDKDWARTHNNQTPELSPDEVLIENTAHQDAKFHLADGKTFSISELEDKRKAEILKVINPATQRVTLQVMEKQSNKLTAVRLHIHGEAGEYLAPIDRHRIPNPAWFEDYSVDYVNGSFHYSTYIPGETTIDLPLGNVYIEISKGFEIKPTRKVISIKPSTKKIVIKIDKILPWREKGWVSADTHVHFLSPSSALLEGAAEGVNIVNLLASQWGELMTNVGDFDGKTTYGSREAGGDGEYLVRVGTENRQHVMGHISLLGYRGNIIAP</sequence>
<reference evidence="1" key="1">
    <citation type="journal article" date="2015" name="Nature">
        <title>Complex archaea that bridge the gap between prokaryotes and eukaryotes.</title>
        <authorList>
            <person name="Spang A."/>
            <person name="Saw J.H."/>
            <person name="Jorgensen S.L."/>
            <person name="Zaremba-Niedzwiedzka K."/>
            <person name="Martijn J."/>
            <person name="Lind A.E."/>
            <person name="van Eijk R."/>
            <person name="Schleper C."/>
            <person name="Guy L."/>
            <person name="Ettema T.J."/>
        </authorList>
    </citation>
    <scope>NUCLEOTIDE SEQUENCE</scope>
</reference>
<proteinExistence type="predicted"/>
<accession>A0A0F8YHK3</accession>
<dbReference type="AlphaFoldDB" id="A0A0F8YHK3"/>
<name>A0A0F8YHK3_9ZZZZ</name>
<feature type="non-terminal residue" evidence="1">
    <location>
        <position position="1"/>
    </location>
</feature>
<evidence type="ECO:0000313" key="1">
    <source>
        <dbReference type="EMBL" id="KKK47506.1"/>
    </source>
</evidence>
<comment type="caution">
    <text evidence="1">The sequence shown here is derived from an EMBL/GenBank/DDBJ whole genome shotgun (WGS) entry which is preliminary data.</text>
</comment>
<dbReference type="EMBL" id="LAZR01069546">
    <property type="protein sequence ID" value="KKK47506.1"/>
    <property type="molecule type" value="Genomic_DNA"/>
</dbReference>
<protein>
    <submittedName>
        <fullName evidence="1">Uncharacterized protein</fullName>
    </submittedName>
</protein>
<organism evidence="1">
    <name type="scientific">marine sediment metagenome</name>
    <dbReference type="NCBI Taxonomy" id="412755"/>
    <lineage>
        <taxon>unclassified sequences</taxon>
        <taxon>metagenomes</taxon>
        <taxon>ecological metagenomes</taxon>
    </lineage>
</organism>
<feature type="non-terminal residue" evidence="1">
    <location>
        <position position="335"/>
    </location>
</feature>